<accession>A0ABR9Y0X2</accession>
<dbReference type="InterPro" id="IPR010280">
    <property type="entry name" value="U5_MeTrfase_fam"/>
</dbReference>
<dbReference type="Proteomes" id="UP000647980">
    <property type="component" value="Unassembled WGS sequence"/>
</dbReference>
<dbReference type="Gene3D" id="2.40.50.1070">
    <property type="match status" value="1"/>
</dbReference>
<name>A0ABR9Y0X2_9STAP</name>
<dbReference type="InterPro" id="IPR002792">
    <property type="entry name" value="TRAM_dom"/>
</dbReference>
<evidence type="ECO:0000313" key="8">
    <source>
        <dbReference type="Proteomes" id="UP000647980"/>
    </source>
</evidence>
<dbReference type="RefSeq" id="WP_135099245.1">
    <property type="nucleotide sequence ID" value="NZ_JADGLW010000010.1"/>
</dbReference>
<dbReference type="Pfam" id="PF01938">
    <property type="entry name" value="TRAM"/>
    <property type="match status" value="1"/>
</dbReference>
<feature type="binding site" evidence="4">
    <location>
        <position position="282"/>
    </location>
    <ligand>
        <name>S-adenosyl-L-methionine</name>
        <dbReference type="ChEBI" id="CHEBI:59789"/>
    </ligand>
</feature>
<dbReference type="EMBL" id="JADGLW010000010">
    <property type="protein sequence ID" value="MBF0754691.1"/>
    <property type="molecule type" value="Genomic_DNA"/>
</dbReference>
<dbReference type="GO" id="GO:0008168">
    <property type="term" value="F:methyltransferase activity"/>
    <property type="evidence" value="ECO:0007669"/>
    <property type="project" value="UniProtKB-KW"/>
</dbReference>
<reference evidence="7 8" key="1">
    <citation type="submission" date="2020-10" db="EMBL/GenBank/DDBJ databases">
        <title>Mouse Oral microbiota.</title>
        <authorList>
            <person name="Joseph S."/>
            <person name="Aduse-Opoku J."/>
        </authorList>
    </citation>
    <scope>NUCLEOTIDE SEQUENCE [LARGE SCALE GENOMIC DNA]</scope>
    <source>
        <strain evidence="7 8">19428wE5_W307</strain>
    </source>
</reference>
<evidence type="ECO:0000256" key="1">
    <source>
        <dbReference type="ARBA" id="ARBA00022603"/>
    </source>
</evidence>
<keyword evidence="8" id="KW-1185">Reference proteome</keyword>
<evidence type="ECO:0000313" key="7">
    <source>
        <dbReference type="EMBL" id="MBF0754691.1"/>
    </source>
</evidence>
<dbReference type="InterPro" id="IPR029063">
    <property type="entry name" value="SAM-dependent_MTases_sf"/>
</dbReference>
<feature type="active site" description="Nucleophile" evidence="4">
    <location>
        <position position="407"/>
    </location>
</feature>
<dbReference type="PROSITE" id="PS01230">
    <property type="entry name" value="TRMA_1"/>
    <property type="match status" value="1"/>
</dbReference>
<dbReference type="SUPFAM" id="SSF53335">
    <property type="entry name" value="S-adenosyl-L-methionine-dependent methyltransferases"/>
    <property type="match status" value="1"/>
</dbReference>
<dbReference type="Gene3D" id="3.40.50.150">
    <property type="entry name" value="Vaccinia Virus protein VP39"/>
    <property type="match status" value="1"/>
</dbReference>
<proteinExistence type="inferred from homology"/>
<dbReference type="InterPro" id="IPR030391">
    <property type="entry name" value="MeTrfase_TrmA_CS"/>
</dbReference>
<dbReference type="PANTHER" id="PTHR11061:SF30">
    <property type="entry name" value="TRNA (URACIL(54)-C(5))-METHYLTRANSFERASE"/>
    <property type="match status" value="1"/>
</dbReference>
<dbReference type="NCBIfam" id="TIGR00479">
    <property type="entry name" value="rumA"/>
    <property type="match status" value="1"/>
</dbReference>
<dbReference type="GO" id="GO:0032259">
    <property type="term" value="P:methylation"/>
    <property type="evidence" value="ECO:0007669"/>
    <property type="project" value="UniProtKB-KW"/>
</dbReference>
<comment type="similarity">
    <text evidence="4">Belongs to the class I-like SAM-binding methyltransferase superfamily. RNA M5U methyltransferase family.</text>
</comment>
<keyword evidence="1 4" id="KW-0489">Methyltransferase</keyword>
<evidence type="ECO:0000256" key="5">
    <source>
        <dbReference type="PROSITE-ProRule" id="PRU10015"/>
    </source>
</evidence>
<feature type="binding site" evidence="4">
    <location>
        <position position="311"/>
    </location>
    <ligand>
        <name>S-adenosyl-L-methionine</name>
        <dbReference type="ChEBI" id="CHEBI:59789"/>
    </ligand>
</feature>
<dbReference type="Pfam" id="PF05958">
    <property type="entry name" value="tRNA_U5-meth_tr"/>
    <property type="match status" value="1"/>
</dbReference>
<evidence type="ECO:0000256" key="2">
    <source>
        <dbReference type="ARBA" id="ARBA00022679"/>
    </source>
</evidence>
<evidence type="ECO:0000259" key="6">
    <source>
        <dbReference type="PROSITE" id="PS50926"/>
    </source>
</evidence>
<dbReference type="InterPro" id="IPR012340">
    <property type="entry name" value="NA-bd_OB-fold"/>
</dbReference>
<dbReference type="PROSITE" id="PS50926">
    <property type="entry name" value="TRAM"/>
    <property type="match status" value="1"/>
</dbReference>
<feature type="binding site" evidence="4">
    <location>
        <position position="332"/>
    </location>
    <ligand>
        <name>S-adenosyl-L-methionine</name>
        <dbReference type="ChEBI" id="CHEBI:59789"/>
    </ligand>
</feature>
<feature type="active site" evidence="5">
    <location>
        <position position="407"/>
    </location>
</feature>
<dbReference type="SUPFAM" id="SSF50249">
    <property type="entry name" value="Nucleic acid-binding proteins"/>
    <property type="match status" value="1"/>
</dbReference>
<sequence length="455" mass="51386">MKAITKNNNYEAVVEDYTHEGMGIVKVDGYPVFLPDVLKGESVEFKAVKVNSKYAFGKVLNILEASPNRQTPPCEYYFQCGGCQIQVMNDAEQASFKRQVVAQNINQQARLNLHINDTVTGDPLYYRNKSQIPVQKIDGQVIMGFYKPRSHDIVDIEHCYIQKDIHNDIMLFIKDKLIEENTSIYDEKSHQGLLRHIVIRSNSDDSEVQVVFITNGKRNEFLSIVKALKESFPNVKSIVQNINDEKTNVIFGQRSIVLLGHDYITDTLLGKSFKIRDRSFYQVNHEQTEKLYQIGLDMADLSGDETIIDTYSGIGSIGLTASDRVSKIIGIEVVESAVEDAKENAKLNGIDNADYYLGKAEEVMPRLVKEGVSADVVFVDPPRKGCHTEFLDALIEVAPKKIVYISCNPSTLQRDMKYLERHGFKAAEVTPVDLFPQTKHIEAVTVLEKQQDVIN</sequence>
<evidence type="ECO:0000256" key="4">
    <source>
        <dbReference type="PROSITE-ProRule" id="PRU01024"/>
    </source>
</evidence>
<dbReference type="CDD" id="cd02440">
    <property type="entry name" value="AdoMet_MTases"/>
    <property type="match status" value="1"/>
</dbReference>
<dbReference type="EC" id="2.1.1.190" evidence="7"/>
<gene>
    <name evidence="7" type="primary">rlmD</name>
    <name evidence="7" type="ORF">IR135_10675</name>
</gene>
<keyword evidence="2 4" id="KW-0808">Transferase</keyword>
<dbReference type="PROSITE" id="PS01231">
    <property type="entry name" value="TRMA_2"/>
    <property type="match status" value="1"/>
</dbReference>
<dbReference type="Gene3D" id="2.40.50.140">
    <property type="entry name" value="Nucleic acid-binding proteins"/>
    <property type="match status" value="1"/>
</dbReference>
<feature type="domain" description="TRAM" evidence="6">
    <location>
        <begin position="3"/>
        <end position="61"/>
    </location>
</feature>
<comment type="caution">
    <text evidence="7">The sequence shown here is derived from an EMBL/GenBank/DDBJ whole genome shotgun (WGS) entry which is preliminary data.</text>
</comment>
<dbReference type="PROSITE" id="PS51687">
    <property type="entry name" value="SAM_MT_RNA_M5U"/>
    <property type="match status" value="1"/>
</dbReference>
<protein>
    <submittedName>
        <fullName evidence="7">23S rRNA (Uracil(1939)-C(5))-methyltransferase RlmD</fullName>
        <ecNumber evidence="7">2.1.1.190</ecNumber>
    </submittedName>
</protein>
<dbReference type="InterPro" id="IPR030390">
    <property type="entry name" value="MeTrfase_TrmA_AS"/>
</dbReference>
<feature type="binding site" evidence="4">
    <location>
        <position position="380"/>
    </location>
    <ligand>
        <name>S-adenosyl-L-methionine</name>
        <dbReference type="ChEBI" id="CHEBI:59789"/>
    </ligand>
</feature>
<organism evidence="7 8">
    <name type="scientific">Jeotgalicoccus nanhaiensis</name>
    <dbReference type="NCBI Taxonomy" id="568603"/>
    <lineage>
        <taxon>Bacteria</taxon>
        <taxon>Bacillati</taxon>
        <taxon>Bacillota</taxon>
        <taxon>Bacilli</taxon>
        <taxon>Bacillales</taxon>
        <taxon>Staphylococcaceae</taxon>
        <taxon>Jeotgalicoccus</taxon>
    </lineage>
</organism>
<dbReference type="PANTHER" id="PTHR11061">
    <property type="entry name" value="RNA M5U METHYLTRANSFERASE"/>
    <property type="match status" value="1"/>
</dbReference>
<keyword evidence="3 4" id="KW-0949">S-adenosyl-L-methionine</keyword>
<evidence type="ECO:0000256" key="3">
    <source>
        <dbReference type="ARBA" id="ARBA00022691"/>
    </source>
</evidence>